<accession>A0AAW1R663</accession>
<evidence type="ECO:0000313" key="2">
    <source>
        <dbReference type="EMBL" id="KAK9829306.1"/>
    </source>
</evidence>
<proteinExistence type="predicted"/>
<feature type="region of interest" description="Disordered" evidence="1">
    <location>
        <begin position="1"/>
        <end position="150"/>
    </location>
</feature>
<gene>
    <name evidence="2" type="ORF">WJX72_005054</name>
</gene>
<dbReference type="Proteomes" id="UP001489004">
    <property type="component" value="Unassembled WGS sequence"/>
</dbReference>
<feature type="compositionally biased region" description="Low complexity" evidence="1">
    <location>
        <begin position="29"/>
        <end position="45"/>
    </location>
</feature>
<name>A0AAW1R663_9CHLO</name>
<evidence type="ECO:0000256" key="1">
    <source>
        <dbReference type="SAM" id="MobiDB-lite"/>
    </source>
</evidence>
<dbReference type="AlphaFoldDB" id="A0AAW1R663"/>
<reference evidence="2 3" key="1">
    <citation type="journal article" date="2024" name="Nat. Commun.">
        <title>Phylogenomics reveals the evolutionary origins of lichenization in chlorophyte algae.</title>
        <authorList>
            <person name="Puginier C."/>
            <person name="Libourel C."/>
            <person name="Otte J."/>
            <person name="Skaloud P."/>
            <person name="Haon M."/>
            <person name="Grisel S."/>
            <person name="Petersen M."/>
            <person name="Berrin J.G."/>
            <person name="Delaux P.M."/>
            <person name="Dal Grande F."/>
            <person name="Keller J."/>
        </authorList>
    </citation>
    <scope>NUCLEOTIDE SEQUENCE [LARGE SCALE GENOMIC DNA]</scope>
    <source>
        <strain evidence="2 3">SAG 2043</strain>
    </source>
</reference>
<comment type="caution">
    <text evidence="2">The sequence shown here is derived from an EMBL/GenBank/DDBJ whole genome shotgun (WGS) entry which is preliminary data.</text>
</comment>
<dbReference type="EMBL" id="JALJOR010000001">
    <property type="protein sequence ID" value="KAK9829306.1"/>
    <property type="molecule type" value="Genomic_DNA"/>
</dbReference>
<keyword evidence="3" id="KW-1185">Reference proteome</keyword>
<organism evidence="2 3">
    <name type="scientific">[Myrmecia] bisecta</name>
    <dbReference type="NCBI Taxonomy" id="41462"/>
    <lineage>
        <taxon>Eukaryota</taxon>
        <taxon>Viridiplantae</taxon>
        <taxon>Chlorophyta</taxon>
        <taxon>core chlorophytes</taxon>
        <taxon>Trebouxiophyceae</taxon>
        <taxon>Trebouxiales</taxon>
        <taxon>Trebouxiaceae</taxon>
        <taxon>Myrmecia</taxon>
    </lineage>
</organism>
<feature type="compositionally biased region" description="Basic and acidic residues" evidence="1">
    <location>
        <begin position="94"/>
        <end position="107"/>
    </location>
</feature>
<evidence type="ECO:0000313" key="3">
    <source>
        <dbReference type="Proteomes" id="UP001489004"/>
    </source>
</evidence>
<protein>
    <submittedName>
        <fullName evidence="2">Uncharacterized protein</fullName>
    </submittedName>
</protein>
<sequence>MDGLSDNARKRRQWAKPAGADLSLKELVSGQSPSSSPAGYAGPAQHTAQVQPSARRPLPFGAPVLAGSKRTSRNRPDDPAALERGFNTYLSGANEERVREQRRREAAGPRGVADPAGHNAHIRLESQTSRGRRHWGALTPPGAVYLPEHV</sequence>